<evidence type="ECO:0000256" key="1">
    <source>
        <dbReference type="SAM" id="MobiDB-lite"/>
    </source>
</evidence>
<feature type="region of interest" description="Disordered" evidence="1">
    <location>
        <begin position="508"/>
        <end position="550"/>
    </location>
</feature>
<dbReference type="Proteomes" id="UP000324767">
    <property type="component" value="Unassembled WGS sequence"/>
</dbReference>
<evidence type="ECO:0000313" key="4">
    <source>
        <dbReference type="Proteomes" id="UP000324767"/>
    </source>
</evidence>
<accession>A0A5M8PIE9</accession>
<dbReference type="AlphaFoldDB" id="A0A5M8PIE9"/>
<protein>
    <recommendedName>
        <fullName evidence="2">DUF7924 domain-containing protein</fullName>
    </recommendedName>
</protein>
<feature type="compositionally biased region" description="Low complexity" evidence="1">
    <location>
        <begin position="508"/>
        <end position="521"/>
    </location>
</feature>
<feature type="compositionally biased region" description="Low complexity" evidence="1">
    <location>
        <begin position="189"/>
        <end position="204"/>
    </location>
</feature>
<feature type="region of interest" description="Disordered" evidence="1">
    <location>
        <begin position="187"/>
        <end position="217"/>
    </location>
</feature>
<dbReference type="OrthoDB" id="5132737at2759"/>
<name>A0A5M8PIE9_9LECA</name>
<dbReference type="Pfam" id="PF25545">
    <property type="entry name" value="DUF7924"/>
    <property type="match status" value="1"/>
</dbReference>
<feature type="region of interest" description="Disordered" evidence="1">
    <location>
        <begin position="1"/>
        <end position="123"/>
    </location>
</feature>
<feature type="compositionally biased region" description="Polar residues" evidence="1">
    <location>
        <begin position="20"/>
        <end position="61"/>
    </location>
</feature>
<sequence length="550" mass="62186">MAHDQASKKNGRQLPIVKDQASSRSQKPTCKSNRTISEQSSSTTNHLWDLQTLRSPPTSNVHKGREALQHPQILHNPSTSSQKGKRGRDQQGAGHRSPPTQDQAPSKRLRTKPSSCTAERELHPEAATDVSEICLEPIQYWIQTGRWPKNYSEQASQVREDFEMDKSPEKFGPEAFPHLPHLFERKRSSPSLSSFSSKNTLSTPQTPSGQQSREVKSAQYKNPDYEVFLEQKGSYMTKSPLGITDTSRDLYRTLLEEEQTVPQDTLFRDDLFDETCESVQGRSEAMVVRDISPLICPSAQVLRIFGAKHLKILSESVNEGWNRAAVFEGTRPQPDFSVGFGRSAFTQEQLDKLKPFVMYKHPTYFMATMRIYFPFLTCEVKCGDAALDVADRQNAHSMTVAVRALVRLFRFVKREKELDRKLLAFSISHDNRSVRIYGHYPVIEGDKTTFYRHPIHEFILTASDGKEKWTAYKFTKNVYDHYSPKLHKIICSGIDDLPADINFDLSQSASFSQPTPQSSQQLNAESISGEPASKKPRNQGAAADVVNQSV</sequence>
<evidence type="ECO:0000259" key="2">
    <source>
        <dbReference type="Pfam" id="PF25545"/>
    </source>
</evidence>
<dbReference type="PANTHER" id="PTHR42470">
    <property type="entry name" value="VAST DOMAIN-CONTAINING PROTEIN"/>
    <property type="match status" value="1"/>
</dbReference>
<organism evidence="3 4">
    <name type="scientific">Lasallia pustulata</name>
    <dbReference type="NCBI Taxonomy" id="136370"/>
    <lineage>
        <taxon>Eukaryota</taxon>
        <taxon>Fungi</taxon>
        <taxon>Dikarya</taxon>
        <taxon>Ascomycota</taxon>
        <taxon>Pezizomycotina</taxon>
        <taxon>Lecanoromycetes</taxon>
        <taxon>OSLEUM clade</taxon>
        <taxon>Umbilicariomycetidae</taxon>
        <taxon>Umbilicariales</taxon>
        <taxon>Umbilicariaceae</taxon>
        <taxon>Lasallia</taxon>
    </lineage>
</organism>
<gene>
    <name evidence="3" type="ORF">FRX48_08134</name>
</gene>
<dbReference type="EMBL" id="VXIT01000014">
    <property type="protein sequence ID" value="KAA6408392.1"/>
    <property type="molecule type" value="Genomic_DNA"/>
</dbReference>
<dbReference type="PANTHER" id="PTHR42470:SF2">
    <property type="match status" value="1"/>
</dbReference>
<comment type="caution">
    <text evidence="3">The sequence shown here is derived from an EMBL/GenBank/DDBJ whole genome shotgun (WGS) entry which is preliminary data.</text>
</comment>
<evidence type="ECO:0000313" key="3">
    <source>
        <dbReference type="EMBL" id="KAA6408392.1"/>
    </source>
</evidence>
<feature type="domain" description="DUF7924" evidence="2">
    <location>
        <begin position="272"/>
        <end position="493"/>
    </location>
</feature>
<reference evidence="3 4" key="1">
    <citation type="submission" date="2019-09" db="EMBL/GenBank/DDBJ databases">
        <title>The hologenome of the rock-dwelling lichen Lasallia pustulata.</title>
        <authorList>
            <person name="Greshake Tzovaras B."/>
            <person name="Segers F."/>
            <person name="Bicker A."/>
            <person name="Dal Grande F."/>
            <person name="Otte J."/>
            <person name="Hankeln T."/>
            <person name="Schmitt I."/>
            <person name="Ebersberger I."/>
        </authorList>
    </citation>
    <scope>NUCLEOTIDE SEQUENCE [LARGE SCALE GENOMIC DNA]</scope>
    <source>
        <strain evidence="3">A1-1</strain>
    </source>
</reference>
<proteinExistence type="predicted"/>
<dbReference type="InterPro" id="IPR057684">
    <property type="entry name" value="DUF7924"/>
</dbReference>